<dbReference type="InterPro" id="IPR058922">
    <property type="entry name" value="WHD_DRP"/>
</dbReference>
<gene>
    <name evidence="14" type="ORF">DCAR_0311550</name>
</gene>
<keyword evidence="5" id="KW-0433">Leucine-rich repeat</keyword>
<keyword evidence="8" id="KW-0547">Nucleotide-binding</keyword>
<proteinExistence type="inferred from homology"/>
<reference evidence="14" key="2">
    <citation type="submission" date="2022-03" db="EMBL/GenBank/DDBJ databases">
        <title>Draft title - Genomic analysis of global carrot germplasm unveils the trajectory of domestication and the origin of high carotenoid orange carrot.</title>
        <authorList>
            <person name="Iorizzo M."/>
            <person name="Ellison S."/>
            <person name="Senalik D."/>
            <person name="Macko-Podgorni A."/>
            <person name="Grzebelus D."/>
            <person name="Bostan H."/>
            <person name="Rolling W."/>
            <person name="Curaba J."/>
            <person name="Simon P."/>
        </authorList>
    </citation>
    <scope>NUCLEOTIDE SEQUENCE</scope>
    <source>
        <tissue evidence="14">Leaf</tissue>
    </source>
</reference>
<dbReference type="Gene3D" id="3.40.50.300">
    <property type="entry name" value="P-loop containing nucleotide triphosphate hydrolases"/>
    <property type="match status" value="1"/>
</dbReference>
<dbReference type="Gene3D" id="3.80.10.10">
    <property type="entry name" value="Ribonuclease Inhibitor"/>
    <property type="match status" value="1"/>
</dbReference>
<evidence type="ECO:0000256" key="5">
    <source>
        <dbReference type="ARBA" id="ARBA00022614"/>
    </source>
</evidence>
<reference evidence="14" key="1">
    <citation type="journal article" date="2016" name="Nat. Genet.">
        <title>A high-quality carrot genome assembly provides new insights into carotenoid accumulation and asterid genome evolution.</title>
        <authorList>
            <person name="Iorizzo M."/>
            <person name="Ellison S."/>
            <person name="Senalik D."/>
            <person name="Zeng P."/>
            <person name="Satapoomin P."/>
            <person name="Huang J."/>
            <person name="Bowman M."/>
            <person name="Iovene M."/>
            <person name="Sanseverino W."/>
            <person name="Cavagnaro P."/>
            <person name="Yildiz M."/>
            <person name="Macko-Podgorni A."/>
            <person name="Moranska E."/>
            <person name="Grzebelus E."/>
            <person name="Grzebelus D."/>
            <person name="Ashrafi H."/>
            <person name="Zheng Z."/>
            <person name="Cheng S."/>
            <person name="Spooner D."/>
            <person name="Van Deynze A."/>
            <person name="Simon P."/>
        </authorList>
    </citation>
    <scope>NUCLEOTIDE SEQUENCE</scope>
    <source>
        <tissue evidence="14">Leaf</tissue>
    </source>
</reference>
<keyword evidence="9" id="KW-0611">Plant defense</keyword>
<dbReference type="FunFam" id="3.40.50.300:FF:001091">
    <property type="entry name" value="Probable disease resistance protein At1g61300"/>
    <property type="match status" value="1"/>
</dbReference>
<dbReference type="InterPro" id="IPR032675">
    <property type="entry name" value="LRR_dom_sf"/>
</dbReference>
<keyword evidence="7" id="KW-0677">Repeat</keyword>
<feature type="domain" description="NB-ARC" evidence="11">
    <location>
        <begin position="43"/>
        <end position="209"/>
    </location>
</feature>
<feature type="domain" description="Disease resistance R13L4/SHOC-2-like LRR" evidence="13">
    <location>
        <begin position="441"/>
        <end position="683"/>
    </location>
</feature>
<dbReference type="AlphaFoldDB" id="A0AAF0WLS4"/>
<dbReference type="SUPFAM" id="SSF52540">
    <property type="entry name" value="P-loop containing nucleoside triphosphate hydrolases"/>
    <property type="match status" value="1"/>
</dbReference>
<dbReference type="Proteomes" id="UP000077755">
    <property type="component" value="Chromosome 3"/>
</dbReference>
<dbReference type="EMBL" id="CP093345">
    <property type="protein sequence ID" value="WOG92287.1"/>
    <property type="molecule type" value="Genomic_DNA"/>
</dbReference>
<dbReference type="Gene3D" id="1.10.8.430">
    <property type="entry name" value="Helical domain of apoptotic protease-activating factors"/>
    <property type="match status" value="1"/>
</dbReference>
<evidence type="ECO:0000256" key="3">
    <source>
        <dbReference type="ARBA" id="ARBA00008894"/>
    </source>
</evidence>
<dbReference type="InterPro" id="IPR044974">
    <property type="entry name" value="Disease_R_plants"/>
</dbReference>
<dbReference type="Pfam" id="PF23559">
    <property type="entry name" value="WHD_DRP"/>
    <property type="match status" value="1"/>
</dbReference>
<evidence type="ECO:0000256" key="6">
    <source>
        <dbReference type="ARBA" id="ARBA00022667"/>
    </source>
</evidence>
<dbReference type="SUPFAM" id="SSF52058">
    <property type="entry name" value="L domain-like"/>
    <property type="match status" value="1"/>
</dbReference>
<organism evidence="14 15">
    <name type="scientific">Daucus carota subsp. sativus</name>
    <name type="common">Carrot</name>
    <dbReference type="NCBI Taxonomy" id="79200"/>
    <lineage>
        <taxon>Eukaryota</taxon>
        <taxon>Viridiplantae</taxon>
        <taxon>Streptophyta</taxon>
        <taxon>Embryophyta</taxon>
        <taxon>Tracheophyta</taxon>
        <taxon>Spermatophyta</taxon>
        <taxon>Magnoliopsida</taxon>
        <taxon>eudicotyledons</taxon>
        <taxon>Gunneridae</taxon>
        <taxon>Pentapetalae</taxon>
        <taxon>asterids</taxon>
        <taxon>campanulids</taxon>
        <taxon>Apiales</taxon>
        <taxon>Apiaceae</taxon>
        <taxon>Apioideae</taxon>
        <taxon>Scandiceae</taxon>
        <taxon>Daucinae</taxon>
        <taxon>Daucus</taxon>
        <taxon>Daucus sect. Daucus</taxon>
    </lineage>
</organism>
<keyword evidence="15" id="KW-1185">Reference proteome</keyword>
<dbReference type="Gene3D" id="1.10.10.10">
    <property type="entry name" value="Winged helix-like DNA-binding domain superfamily/Winged helix DNA-binding domain"/>
    <property type="match status" value="1"/>
</dbReference>
<dbReference type="PRINTS" id="PR00364">
    <property type="entry name" value="DISEASERSIST"/>
</dbReference>
<evidence type="ECO:0000256" key="4">
    <source>
        <dbReference type="ARBA" id="ARBA00022490"/>
    </source>
</evidence>
<sequence>MIYKTFQDSSKAVECKSHDFPSHFHFDKDKYLEEEVFIGFGMEVNKLLQQLVSNTKKQLEVISIVGMAGLGKTTLAKRLYNDPYVVSYFYVQAWATCSQVYHKRDLLLSILRSVTKIADYVCKKNENMLAHDLYCALKGRRYLIVIDDLWSNKAWDDLKRCFPDDNNGSKIMLTTRLKDVALHAQSKGSPLSLRFLTEEESLDLFKQKACITGPFFEYLNLTGKSITRKCRGLPLAVVVIAGILKNNLEMDWWAQVEKSISSYIVSHENQYMNTLALSYNYLPQHLRPCLLTFGAFPEDHEIPVHKLIWIWIGEGFIHQNGTKKILEDIAEDYLTDLMWRSLVVVGKKGSNGAIKTCRIHDLLRDLCLKKAEEDHFPPNIYRYNKHCYSCPHSSTNLSSDCTCLSSKVSQSFSKDLSMICDTSKHIRSLDISSIELFVFPSEVLQLVHLRYLELRFRSGNPPESISCLRELQTLIMSSRMNMVVPNNMWKIINLRHLCIKSGENLVKSSDVEEEPSLLENLQTMSLVSPTRPFQHILARTPNLKKLGLCGQLTTNSGDLQFPDLGLLMHLKALKLLNTIPLCKAGRLSDSIIFPKSLTSLSLSNTYLDWSEAWAFEMIPNLEVLKLKFHAFVGKDWETSLGAFPRLKFLKLDELDIVTWTASRDHFPVLQCLQVHRCSNLLMIPEDFGNICTLEWIEFSECSDDAANSATYMQKEQEKNGNDFLKILHNPGETSSYTNTEYSRSGC</sequence>
<comment type="subcellular location">
    <subcellularLocation>
        <location evidence="2">Cytoplasm</location>
    </subcellularLocation>
</comment>
<dbReference type="GO" id="GO:0043531">
    <property type="term" value="F:ADP binding"/>
    <property type="evidence" value="ECO:0007669"/>
    <property type="project" value="InterPro"/>
</dbReference>
<dbReference type="InterPro" id="IPR036388">
    <property type="entry name" value="WH-like_DNA-bd_sf"/>
</dbReference>
<dbReference type="FunFam" id="1.10.10.10:FF:000322">
    <property type="entry name" value="Probable disease resistance protein At1g63360"/>
    <property type="match status" value="1"/>
</dbReference>
<accession>A0AAF0WLS4</accession>
<keyword evidence="10" id="KW-0067">ATP-binding</keyword>
<evidence type="ECO:0008006" key="16">
    <source>
        <dbReference type="Google" id="ProtNLM"/>
    </source>
</evidence>
<comment type="function">
    <text evidence="1">Confers resistance to late blight (Phytophthora infestans) races carrying the avirulence gene Avr1. Resistance proteins guard the plant against pathogens that contain an appropriate avirulence protein via an indirect interaction with this avirulence protein. That triggers a defense system including the hypersensitive response, which restricts the pathogen growth.</text>
</comment>
<protein>
    <recommendedName>
        <fullName evidence="16">NB-ARC domain-containing protein</fullName>
    </recommendedName>
</protein>
<evidence type="ECO:0000313" key="15">
    <source>
        <dbReference type="Proteomes" id="UP000077755"/>
    </source>
</evidence>
<dbReference type="InterPro" id="IPR042197">
    <property type="entry name" value="Apaf_helical"/>
</dbReference>
<comment type="similarity">
    <text evidence="3">Belongs to the disease resistance NB-LRR family.</text>
</comment>
<dbReference type="GO" id="GO:0051607">
    <property type="term" value="P:defense response to virus"/>
    <property type="evidence" value="ECO:0007669"/>
    <property type="project" value="UniProtKB-ARBA"/>
</dbReference>
<dbReference type="GO" id="GO:0009626">
    <property type="term" value="P:plant-type hypersensitive response"/>
    <property type="evidence" value="ECO:0007669"/>
    <property type="project" value="UniProtKB-KW"/>
</dbReference>
<dbReference type="PANTHER" id="PTHR23155">
    <property type="entry name" value="DISEASE RESISTANCE PROTEIN RP"/>
    <property type="match status" value="1"/>
</dbReference>
<dbReference type="PANTHER" id="PTHR23155:SF1152">
    <property type="entry name" value="AAA+ ATPASE DOMAIN-CONTAINING PROTEIN"/>
    <property type="match status" value="1"/>
</dbReference>
<dbReference type="InterPro" id="IPR055414">
    <property type="entry name" value="LRR_R13L4/SHOC2-like"/>
</dbReference>
<evidence type="ECO:0000259" key="11">
    <source>
        <dbReference type="Pfam" id="PF00931"/>
    </source>
</evidence>
<keyword evidence="4" id="KW-0963">Cytoplasm</keyword>
<dbReference type="Pfam" id="PF00931">
    <property type="entry name" value="NB-ARC"/>
    <property type="match status" value="1"/>
</dbReference>
<keyword evidence="6" id="KW-0381">Hypersensitive response</keyword>
<evidence type="ECO:0000259" key="13">
    <source>
        <dbReference type="Pfam" id="PF23598"/>
    </source>
</evidence>
<evidence type="ECO:0000256" key="10">
    <source>
        <dbReference type="ARBA" id="ARBA00022840"/>
    </source>
</evidence>
<evidence type="ECO:0000259" key="12">
    <source>
        <dbReference type="Pfam" id="PF23559"/>
    </source>
</evidence>
<dbReference type="GO" id="GO:0005524">
    <property type="term" value="F:ATP binding"/>
    <property type="evidence" value="ECO:0007669"/>
    <property type="project" value="UniProtKB-KW"/>
</dbReference>
<evidence type="ECO:0000256" key="1">
    <source>
        <dbReference type="ARBA" id="ARBA00002074"/>
    </source>
</evidence>
<dbReference type="InterPro" id="IPR027417">
    <property type="entry name" value="P-loop_NTPase"/>
</dbReference>
<evidence type="ECO:0000256" key="2">
    <source>
        <dbReference type="ARBA" id="ARBA00004496"/>
    </source>
</evidence>
<feature type="domain" description="Disease resistance protein winged helix" evidence="12">
    <location>
        <begin position="296"/>
        <end position="367"/>
    </location>
</feature>
<dbReference type="Pfam" id="PF23598">
    <property type="entry name" value="LRR_14"/>
    <property type="match status" value="1"/>
</dbReference>
<name>A0AAF0WLS4_DAUCS</name>
<dbReference type="InterPro" id="IPR002182">
    <property type="entry name" value="NB-ARC"/>
</dbReference>
<evidence type="ECO:0000313" key="14">
    <source>
        <dbReference type="EMBL" id="WOG92287.1"/>
    </source>
</evidence>
<evidence type="ECO:0000256" key="9">
    <source>
        <dbReference type="ARBA" id="ARBA00022821"/>
    </source>
</evidence>
<evidence type="ECO:0000256" key="7">
    <source>
        <dbReference type="ARBA" id="ARBA00022737"/>
    </source>
</evidence>
<evidence type="ECO:0000256" key="8">
    <source>
        <dbReference type="ARBA" id="ARBA00022741"/>
    </source>
</evidence>